<feature type="domain" description="Calmodulin binding protein-like N-terminal" evidence="9">
    <location>
        <begin position="128"/>
        <end position="275"/>
    </location>
</feature>
<comment type="similarity">
    <text evidence="2">Belongs to the plant ACBP60 protein family.</text>
</comment>
<evidence type="ECO:0000256" key="1">
    <source>
        <dbReference type="ARBA" id="ARBA00004123"/>
    </source>
</evidence>
<dbReference type="Pfam" id="PF20451">
    <property type="entry name" value="Calmod_bind_M"/>
    <property type="match status" value="1"/>
</dbReference>
<accession>A0AAF0UPK7</accession>
<dbReference type="EMBL" id="CP133621">
    <property type="protein sequence ID" value="WMV49168.1"/>
    <property type="molecule type" value="Genomic_DNA"/>
</dbReference>
<evidence type="ECO:0000256" key="3">
    <source>
        <dbReference type="ARBA" id="ARBA00023015"/>
    </source>
</evidence>
<protein>
    <recommendedName>
        <fullName evidence="14">Calmodulin-binding protein</fullName>
    </recommendedName>
</protein>
<evidence type="ECO:0000256" key="4">
    <source>
        <dbReference type="ARBA" id="ARBA00023125"/>
    </source>
</evidence>
<keyword evidence="4" id="KW-0238">DNA-binding</keyword>
<dbReference type="InterPro" id="IPR012416">
    <property type="entry name" value="CBP60"/>
</dbReference>
<dbReference type="InterPro" id="IPR046830">
    <property type="entry name" value="Calmod_bind_M"/>
</dbReference>
<feature type="region of interest" description="Disordered" evidence="8">
    <location>
        <begin position="1"/>
        <end position="24"/>
    </location>
</feature>
<dbReference type="PANTHER" id="PTHR31713">
    <property type="entry name" value="OS02G0177800 PROTEIN"/>
    <property type="match status" value="1"/>
</dbReference>
<evidence type="ECO:0000256" key="8">
    <source>
        <dbReference type="SAM" id="MobiDB-lite"/>
    </source>
</evidence>
<evidence type="ECO:0000256" key="5">
    <source>
        <dbReference type="ARBA" id="ARBA00023159"/>
    </source>
</evidence>
<dbReference type="InterPro" id="IPR046829">
    <property type="entry name" value="Calmod_bind_C"/>
</dbReference>
<proteinExistence type="inferred from homology"/>
<dbReference type="GO" id="GO:0043565">
    <property type="term" value="F:sequence-specific DNA binding"/>
    <property type="evidence" value="ECO:0007669"/>
    <property type="project" value="TreeGrafter"/>
</dbReference>
<evidence type="ECO:0000259" key="11">
    <source>
        <dbReference type="Pfam" id="PF20452"/>
    </source>
</evidence>
<dbReference type="PANTHER" id="PTHR31713:SF57">
    <property type="entry name" value="CALMODULIN-BINDING PROTEIN 60 D-LIKE"/>
    <property type="match status" value="1"/>
</dbReference>
<sequence length="727" mass="82036">MERPSGEKRRLDVSSSEEGQPDRKRPALASVIVEALKVDSLQKLCSSLEPILRRVVSEEVERALAKLGPTKLNARVLRFFATQLFATKAISSKARVMPLVFYEPLPHRYYYVLRVSPKRIEGPNGRNLQLQFRSKLSLPLFTGGKVEGEQGSAIHIVLLNGNTGHVVTVGPESSVKLDVVVLGGDFNNEDDDGWTEEEFESHIVKERDGKRPLLTGDLQVILKEGVGSLGEFTFTDNSSWIRSRKFRLGLKVVSGSREGIHIREAKTEAFSVKDHRGELYKKHYPPALNDDVWRLEKIGKDGSFHKRLNKAGIYTVEDFLRLIVRDSQRLRNILGSGMSNKMWDALVEHAKTCVLSGKLYVYYPDDMKSVGVVFSNIYELCGLISGGQYHSVDSLSEDQKRWIWRMLRWICGPTRLDRIRNDRICQEVQVAHIEDKLREGRLRWLGHVLHRLIDAPVRMCETLEYVDSLVKKAYDNWMHVVEYDGKSLLSLNQNKTSDAPQYDPSTGSQNHPNSFDHQLNLPNLPASTSSEQPPMNSGLNMGLEGYNDSLMGTYTTESQNTNVSVNEQLSGASFSQNHFVGMSQQAQQPGSESRLALHPPQPSFSSFFAASTPNSSYKGTDDFFTEEEIRTRSHEMLENDDMQHLLHIFNMGGQHHASSSTSEDNNYPYGSPYMPSMSSSFGIDEDRTRSGKAVVGWLKLKAALRWGIFIRKKAAEKRAQIVELDDP</sequence>
<gene>
    <name evidence="12" type="ORF">MTR67_042553</name>
</gene>
<evidence type="ECO:0000256" key="6">
    <source>
        <dbReference type="ARBA" id="ARBA00023163"/>
    </source>
</evidence>
<dbReference type="InterPro" id="IPR046831">
    <property type="entry name" value="Calmodulin_bind_N"/>
</dbReference>
<dbReference type="AlphaFoldDB" id="A0AAF0UPK7"/>
<dbReference type="GO" id="GO:0080142">
    <property type="term" value="P:regulation of salicylic acid biosynthetic process"/>
    <property type="evidence" value="ECO:0007669"/>
    <property type="project" value="TreeGrafter"/>
</dbReference>
<feature type="domain" description="Calmodulin binding protein C-terminal" evidence="11">
    <location>
        <begin position="358"/>
        <end position="401"/>
    </location>
</feature>
<reference evidence="12" key="1">
    <citation type="submission" date="2023-08" db="EMBL/GenBank/DDBJ databases">
        <title>A de novo genome assembly of Solanum verrucosum Schlechtendal, a Mexican diploid species geographically isolated from the other diploid A-genome species in potato relatives.</title>
        <authorList>
            <person name="Hosaka K."/>
        </authorList>
    </citation>
    <scope>NUCLEOTIDE SEQUENCE</scope>
    <source>
        <tissue evidence="12">Young leaves</tissue>
    </source>
</reference>
<evidence type="ECO:0000256" key="7">
    <source>
        <dbReference type="ARBA" id="ARBA00023242"/>
    </source>
</evidence>
<keyword evidence="6" id="KW-0804">Transcription</keyword>
<dbReference type="Pfam" id="PF20452">
    <property type="entry name" value="Calmod_bind_C"/>
    <property type="match status" value="1"/>
</dbReference>
<keyword evidence="7" id="KW-0539">Nucleus</keyword>
<name>A0AAF0UPK7_SOLVR</name>
<feature type="compositionally biased region" description="Polar residues" evidence="8">
    <location>
        <begin position="582"/>
        <end position="591"/>
    </location>
</feature>
<dbReference type="GO" id="GO:0005634">
    <property type="term" value="C:nucleus"/>
    <property type="evidence" value="ECO:0007669"/>
    <property type="project" value="UniProtKB-SubCell"/>
</dbReference>
<feature type="region of interest" description="Disordered" evidence="8">
    <location>
        <begin position="494"/>
        <end position="535"/>
    </location>
</feature>
<evidence type="ECO:0000259" key="10">
    <source>
        <dbReference type="Pfam" id="PF20451"/>
    </source>
</evidence>
<comment type="subcellular location">
    <subcellularLocation>
        <location evidence="1">Nucleus</location>
    </subcellularLocation>
</comment>
<feature type="domain" description="Calmodulin binding protein central" evidence="10">
    <location>
        <begin position="287"/>
        <end position="353"/>
    </location>
</feature>
<dbReference type="GO" id="GO:0003700">
    <property type="term" value="F:DNA-binding transcription factor activity"/>
    <property type="evidence" value="ECO:0007669"/>
    <property type="project" value="TreeGrafter"/>
</dbReference>
<dbReference type="Pfam" id="PF07887">
    <property type="entry name" value="Calmodulin_bind"/>
    <property type="match status" value="1"/>
</dbReference>
<evidence type="ECO:0000313" key="12">
    <source>
        <dbReference type="EMBL" id="WMV49168.1"/>
    </source>
</evidence>
<keyword evidence="13" id="KW-1185">Reference proteome</keyword>
<dbReference type="Proteomes" id="UP001234989">
    <property type="component" value="Chromosome 10"/>
</dbReference>
<feature type="region of interest" description="Disordered" evidence="8">
    <location>
        <begin position="582"/>
        <end position="603"/>
    </location>
</feature>
<evidence type="ECO:0008006" key="14">
    <source>
        <dbReference type="Google" id="ProtNLM"/>
    </source>
</evidence>
<evidence type="ECO:0000313" key="13">
    <source>
        <dbReference type="Proteomes" id="UP001234989"/>
    </source>
</evidence>
<evidence type="ECO:0000259" key="9">
    <source>
        <dbReference type="Pfam" id="PF07887"/>
    </source>
</evidence>
<evidence type="ECO:0000256" key="2">
    <source>
        <dbReference type="ARBA" id="ARBA00007214"/>
    </source>
</evidence>
<organism evidence="12 13">
    <name type="scientific">Solanum verrucosum</name>
    <dbReference type="NCBI Taxonomy" id="315347"/>
    <lineage>
        <taxon>Eukaryota</taxon>
        <taxon>Viridiplantae</taxon>
        <taxon>Streptophyta</taxon>
        <taxon>Embryophyta</taxon>
        <taxon>Tracheophyta</taxon>
        <taxon>Spermatophyta</taxon>
        <taxon>Magnoliopsida</taxon>
        <taxon>eudicotyledons</taxon>
        <taxon>Gunneridae</taxon>
        <taxon>Pentapetalae</taxon>
        <taxon>asterids</taxon>
        <taxon>lamiids</taxon>
        <taxon>Solanales</taxon>
        <taxon>Solanaceae</taxon>
        <taxon>Solanoideae</taxon>
        <taxon>Solaneae</taxon>
        <taxon>Solanum</taxon>
    </lineage>
</organism>
<dbReference type="GO" id="GO:0005516">
    <property type="term" value="F:calmodulin binding"/>
    <property type="evidence" value="ECO:0007669"/>
    <property type="project" value="InterPro"/>
</dbReference>
<keyword evidence="5" id="KW-0010">Activator</keyword>
<keyword evidence="3" id="KW-0805">Transcription regulation</keyword>
<feature type="compositionally biased region" description="Basic and acidic residues" evidence="8">
    <location>
        <begin position="1"/>
        <end position="12"/>
    </location>
</feature>